<keyword evidence="7 9" id="KW-0464">Manganese</keyword>
<gene>
    <name evidence="9" type="primary">gpmI</name>
    <name evidence="16" type="ORF">HDF12_002676</name>
</gene>
<organism evidence="16 17">
    <name type="scientific">Tunturiibacter lichenicola</name>
    <dbReference type="NCBI Taxonomy" id="2051959"/>
    <lineage>
        <taxon>Bacteria</taxon>
        <taxon>Pseudomonadati</taxon>
        <taxon>Acidobacteriota</taxon>
        <taxon>Terriglobia</taxon>
        <taxon>Terriglobales</taxon>
        <taxon>Acidobacteriaceae</taxon>
        <taxon>Tunturiibacter</taxon>
    </lineage>
</organism>
<keyword evidence="5 9" id="KW-0479">Metal-binding</keyword>
<dbReference type="Proteomes" id="UP000534186">
    <property type="component" value="Unassembled WGS sequence"/>
</dbReference>
<evidence type="ECO:0000256" key="12">
    <source>
        <dbReference type="PIRSR" id="PIRSR001492-2"/>
    </source>
</evidence>
<keyword evidence="8 9" id="KW-0413">Isomerase</keyword>
<comment type="subunit">
    <text evidence="9">Monomer.</text>
</comment>
<dbReference type="Gene3D" id="3.40.720.10">
    <property type="entry name" value="Alkaline Phosphatase, subunit A"/>
    <property type="match status" value="1"/>
</dbReference>
<feature type="binding site" evidence="9 13">
    <location>
        <position position="467"/>
    </location>
    <ligand>
        <name>Mn(2+)</name>
        <dbReference type="ChEBI" id="CHEBI:29035"/>
        <label>2</label>
    </ligand>
</feature>
<feature type="binding site" evidence="9 12">
    <location>
        <begin position="153"/>
        <end position="154"/>
    </location>
    <ligand>
        <name>substrate</name>
    </ligand>
</feature>
<dbReference type="GO" id="GO:0005829">
    <property type="term" value="C:cytosol"/>
    <property type="evidence" value="ECO:0007669"/>
    <property type="project" value="TreeGrafter"/>
</dbReference>
<dbReference type="UniPathway" id="UPA00109">
    <property type="reaction ID" value="UER00186"/>
</dbReference>
<protein>
    <recommendedName>
        <fullName evidence="9 10">2,3-bisphosphoglycerate-independent phosphoglycerate mutase</fullName>
        <shortName evidence="9">BPG-independent PGAM</shortName>
        <shortName evidence="9">Phosphoglyceromutase</shortName>
        <shortName evidence="9">iPGM</shortName>
        <ecNumber evidence="9 10">5.4.2.12</ecNumber>
    </recommendedName>
</protein>
<evidence type="ECO:0000256" key="8">
    <source>
        <dbReference type="ARBA" id="ARBA00023235"/>
    </source>
</evidence>
<dbReference type="AlphaFoldDB" id="A0A7Y9NN80"/>
<dbReference type="InterPro" id="IPR006124">
    <property type="entry name" value="Metalloenzyme"/>
</dbReference>
<accession>A0A7Y9NN80</accession>
<comment type="function">
    <text evidence="2 9">Catalyzes the interconversion of 2-phosphoglycerate and 3-phosphoglycerate.</text>
</comment>
<dbReference type="GO" id="GO:0030145">
    <property type="term" value="F:manganese ion binding"/>
    <property type="evidence" value="ECO:0007669"/>
    <property type="project" value="UniProtKB-UniRule"/>
</dbReference>
<comment type="pathway">
    <text evidence="3 9">Carbohydrate degradation; glycolysis; pyruvate from D-glyceraldehyde 3-phosphate: step 3/5.</text>
</comment>
<feature type="domain" description="BPG-independent PGAM N-terminal" evidence="15">
    <location>
        <begin position="82"/>
        <end position="322"/>
    </location>
</feature>
<dbReference type="GO" id="GO:0006007">
    <property type="term" value="P:glucose catabolic process"/>
    <property type="evidence" value="ECO:0007669"/>
    <property type="project" value="InterPro"/>
</dbReference>
<feature type="binding site" evidence="9 13">
    <location>
        <position position="485"/>
    </location>
    <ligand>
        <name>Mn(2+)</name>
        <dbReference type="ChEBI" id="CHEBI:29035"/>
        <label>1</label>
    </ligand>
</feature>
<comment type="similarity">
    <text evidence="4 9">Belongs to the BPG-independent phosphoglycerate mutase family.</text>
</comment>
<dbReference type="HAMAP" id="MF_01038">
    <property type="entry name" value="GpmI"/>
    <property type="match status" value="1"/>
</dbReference>
<feature type="binding site" evidence="9 13">
    <location>
        <position position="62"/>
    </location>
    <ligand>
        <name>Mn(2+)</name>
        <dbReference type="ChEBI" id="CHEBI:29035"/>
        <label>2</label>
    </ligand>
</feature>
<dbReference type="InterPro" id="IPR017850">
    <property type="entry name" value="Alkaline_phosphatase_core_sf"/>
</dbReference>
<dbReference type="GO" id="GO:0004619">
    <property type="term" value="F:phosphoglycerate mutase activity"/>
    <property type="evidence" value="ECO:0007669"/>
    <property type="project" value="UniProtKB-UniRule"/>
</dbReference>
<evidence type="ECO:0000256" key="6">
    <source>
        <dbReference type="ARBA" id="ARBA00023152"/>
    </source>
</evidence>
<dbReference type="FunFam" id="3.40.1450.10:FF:000002">
    <property type="entry name" value="2,3-bisphosphoglycerate-independent phosphoglycerate mutase"/>
    <property type="match status" value="1"/>
</dbReference>
<feature type="binding site" evidence="9 13">
    <location>
        <position position="429"/>
    </location>
    <ligand>
        <name>Mn(2+)</name>
        <dbReference type="ChEBI" id="CHEBI:29035"/>
        <label>1</label>
    </ligand>
</feature>
<evidence type="ECO:0000313" key="17">
    <source>
        <dbReference type="Proteomes" id="UP000534186"/>
    </source>
</evidence>
<evidence type="ECO:0000256" key="2">
    <source>
        <dbReference type="ARBA" id="ARBA00002315"/>
    </source>
</evidence>
<feature type="binding site" evidence="9 12">
    <location>
        <position position="358"/>
    </location>
    <ligand>
        <name>substrate</name>
    </ligand>
</feature>
<feature type="binding site" evidence="9 12">
    <location>
        <position position="185"/>
    </location>
    <ligand>
        <name>substrate</name>
    </ligand>
</feature>
<evidence type="ECO:0000256" key="13">
    <source>
        <dbReference type="PIRSR" id="PIRSR001492-3"/>
    </source>
</evidence>
<dbReference type="InterPro" id="IPR005995">
    <property type="entry name" value="Pgm_bpd_ind"/>
</dbReference>
<dbReference type="GO" id="GO:0006096">
    <property type="term" value="P:glycolytic process"/>
    <property type="evidence" value="ECO:0007669"/>
    <property type="project" value="UniProtKB-UniRule"/>
</dbReference>
<keyword evidence="6 9" id="KW-0324">Glycolysis</keyword>
<dbReference type="Pfam" id="PF06415">
    <property type="entry name" value="iPGM_N"/>
    <property type="match status" value="1"/>
</dbReference>
<feature type="binding site" evidence="9 13">
    <location>
        <position position="466"/>
    </location>
    <ligand>
        <name>Mn(2+)</name>
        <dbReference type="ChEBI" id="CHEBI:29035"/>
        <label>2</label>
    </ligand>
</feature>
<feature type="binding site" evidence="9 12">
    <location>
        <begin position="264"/>
        <end position="267"/>
    </location>
    <ligand>
        <name>substrate</name>
    </ligand>
</feature>
<evidence type="ECO:0000259" key="14">
    <source>
        <dbReference type="Pfam" id="PF01676"/>
    </source>
</evidence>
<dbReference type="SUPFAM" id="SSF53649">
    <property type="entry name" value="Alkaline phosphatase-like"/>
    <property type="match status" value="1"/>
</dbReference>
<reference evidence="16 17" key="1">
    <citation type="submission" date="2020-07" db="EMBL/GenBank/DDBJ databases">
        <title>Genomic Encyclopedia of Type Strains, Phase IV (KMG-V): Genome sequencing to study the core and pangenomes of soil and plant-associated prokaryotes.</title>
        <authorList>
            <person name="Whitman W."/>
        </authorList>
    </citation>
    <scope>NUCLEOTIDE SEQUENCE [LARGE SCALE GENOMIC DNA]</scope>
    <source>
        <strain evidence="16 17">M8UP30</strain>
    </source>
</reference>
<dbReference type="Pfam" id="PF01676">
    <property type="entry name" value="Metalloenzyme"/>
    <property type="match status" value="1"/>
</dbReference>
<evidence type="ECO:0000256" key="1">
    <source>
        <dbReference type="ARBA" id="ARBA00000370"/>
    </source>
</evidence>
<evidence type="ECO:0000259" key="15">
    <source>
        <dbReference type="Pfam" id="PF06415"/>
    </source>
</evidence>
<proteinExistence type="inferred from homology"/>
<dbReference type="EC" id="5.4.2.12" evidence="9 10"/>
<feature type="active site" description="Phosphoserine intermediate" evidence="9 11">
    <location>
        <position position="62"/>
    </location>
</feature>
<comment type="caution">
    <text evidence="16">The sequence shown here is derived from an EMBL/GenBank/DDBJ whole genome shotgun (WGS) entry which is preliminary data.</text>
</comment>
<comment type="catalytic activity">
    <reaction evidence="1 9">
        <text>(2R)-2-phosphoglycerate = (2R)-3-phosphoglycerate</text>
        <dbReference type="Rhea" id="RHEA:15901"/>
        <dbReference type="ChEBI" id="CHEBI:58272"/>
        <dbReference type="ChEBI" id="CHEBI:58289"/>
        <dbReference type="EC" id="5.4.2.12"/>
    </reaction>
</comment>
<evidence type="ECO:0000256" key="5">
    <source>
        <dbReference type="ARBA" id="ARBA00022723"/>
    </source>
</evidence>
<feature type="binding site" evidence="9 12">
    <location>
        <position position="191"/>
    </location>
    <ligand>
        <name>substrate</name>
    </ligand>
</feature>
<dbReference type="EMBL" id="JACCCV010000002">
    <property type="protein sequence ID" value="NYF52277.1"/>
    <property type="molecule type" value="Genomic_DNA"/>
</dbReference>
<dbReference type="NCBIfam" id="TIGR01307">
    <property type="entry name" value="pgm_bpd_ind"/>
    <property type="match status" value="1"/>
</dbReference>
<dbReference type="PANTHER" id="PTHR31637:SF0">
    <property type="entry name" value="2,3-BISPHOSPHOGLYCERATE-INDEPENDENT PHOSPHOGLYCERATE MUTASE"/>
    <property type="match status" value="1"/>
</dbReference>
<feature type="binding site" evidence="9 12">
    <location>
        <position position="123"/>
    </location>
    <ligand>
        <name>substrate</name>
    </ligand>
</feature>
<evidence type="ECO:0000256" key="7">
    <source>
        <dbReference type="ARBA" id="ARBA00023211"/>
    </source>
</evidence>
<comment type="cofactor">
    <cofactor evidence="9">
        <name>Mn(2+)</name>
        <dbReference type="ChEBI" id="CHEBI:29035"/>
    </cofactor>
    <text evidence="9">Binds 2 manganese ions per subunit.</text>
</comment>
<evidence type="ECO:0000256" key="10">
    <source>
        <dbReference type="NCBIfam" id="TIGR01307"/>
    </source>
</evidence>
<name>A0A7Y9NN80_9BACT</name>
<sequence>MPKAPVVLTILDGWGYRAETHGNAIAQARKPTYDALLRDFPNTLLRASEHFVGLPDGQMGNSEVGHLNLGAGRVVRMDMTRIDTAILDGSLYTDPTLVRAYELAGQKGRALHLIGLLSDGGVHSHQRHLYALLRMAAQRKLTRVFIHAFMDGRDTMPTSGLGYLEELLRKFNEYNVGLLASVSGRYYAMDRDLRWEKEKQAFDALVTGHPEGGRYNGPTARIRELYNNGITDEFIPPFTCMNPTDDTPVGLIRDHDVVINFNYRADRVRQITRVLTRKSGLTADPIGSQGHQLPKAAELDAEIRLDLIPSNLHYVCMTQYDKNFKLPIIIPAESMDNLLANLMSQANLRNLRVAETEKYAHVTYFFNGGIEKPFPGEDRALVPSQKVATYDLAPAMSAAGIADAVIKAVNDTAFDVIIVNFANADMVGHSGMMEPTIRAVETVDTQLGRIYSTVKQRGGALLVTADHGNAEMLIDPATGGPHTAHTTNPVPFLYITDAGNTPILREGGSLRDISPTILSLLNLDQPNQMTGGNLRAQPKAE</sequence>
<dbReference type="PIRSF" id="PIRSF001492">
    <property type="entry name" value="IPGAM"/>
    <property type="match status" value="1"/>
</dbReference>
<dbReference type="InterPro" id="IPR036646">
    <property type="entry name" value="PGAM_B_sf"/>
</dbReference>
<dbReference type="SUPFAM" id="SSF64158">
    <property type="entry name" value="2,3-Bisphosphoglycerate-independent phosphoglycerate mutase, substrate-binding domain"/>
    <property type="match status" value="1"/>
</dbReference>
<evidence type="ECO:0000256" key="9">
    <source>
        <dbReference type="HAMAP-Rule" id="MF_01038"/>
    </source>
</evidence>
<dbReference type="CDD" id="cd16010">
    <property type="entry name" value="iPGM"/>
    <property type="match status" value="1"/>
</dbReference>
<dbReference type="Gene3D" id="3.40.1450.10">
    <property type="entry name" value="BPG-independent phosphoglycerate mutase, domain B"/>
    <property type="match status" value="1"/>
</dbReference>
<evidence type="ECO:0000256" key="4">
    <source>
        <dbReference type="ARBA" id="ARBA00008819"/>
    </source>
</evidence>
<evidence type="ECO:0000256" key="3">
    <source>
        <dbReference type="ARBA" id="ARBA00004798"/>
    </source>
</evidence>
<evidence type="ECO:0000256" key="11">
    <source>
        <dbReference type="PIRSR" id="PIRSR001492-1"/>
    </source>
</evidence>
<dbReference type="InterPro" id="IPR011258">
    <property type="entry name" value="BPG-indep_PGM_N"/>
</dbReference>
<feature type="binding site" evidence="9 13">
    <location>
        <position position="12"/>
    </location>
    <ligand>
        <name>Mn(2+)</name>
        <dbReference type="ChEBI" id="CHEBI:29035"/>
        <label>2</label>
    </ligand>
</feature>
<evidence type="ECO:0000313" key="16">
    <source>
        <dbReference type="EMBL" id="NYF52277.1"/>
    </source>
</evidence>
<dbReference type="PANTHER" id="PTHR31637">
    <property type="entry name" value="2,3-BISPHOSPHOGLYCERATE-INDEPENDENT PHOSPHOGLYCERATE MUTASE"/>
    <property type="match status" value="1"/>
</dbReference>
<feature type="domain" description="Metalloenzyme" evidence="14">
    <location>
        <begin position="5"/>
        <end position="524"/>
    </location>
</feature>
<feature type="binding site" evidence="9 13">
    <location>
        <position position="425"/>
    </location>
    <ligand>
        <name>Mn(2+)</name>
        <dbReference type="ChEBI" id="CHEBI:29035"/>
        <label>1</label>
    </ligand>
</feature>